<sequence>MVPLSKVQDLIVKHSKLEKELSSQEIDKKSFAEKSKEYSDLSDIIKEAISYF</sequence>
<evidence type="ECO:0008006" key="2">
    <source>
        <dbReference type="Google" id="ProtNLM"/>
    </source>
</evidence>
<evidence type="ECO:0000313" key="1">
    <source>
        <dbReference type="EMBL" id="ADH43058.1"/>
    </source>
</evidence>
<dbReference type="Gene3D" id="6.10.140.1950">
    <property type="match status" value="1"/>
</dbReference>
<accession>E7CA74</accession>
<name>E7CA74_9PROT</name>
<protein>
    <recommendedName>
        <fullName evidence="2">Peptide chain release factor 1</fullName>
    </recommendedName>
</protein>
<dbReference type="AlphaFoldDB" id="E7CA74"/>
<reference evidence="1" key="1">
    <citation type="submission" date="2010-01" db="EMBL/GenBank/DDBJ databases">
        <title>Genome fragments of uncultured bacteria from the North Pacific Subtropical Gyre.</title>
        <authorList>
            <person name="Pham V.D."/>
            <person name="DeLong E.F."/>
        </authorList>
    </citation>
    <scope>NUCLEOTIDE SEQUENCE</scope>
</reference>
<dbReference type="EMBL" id="GU574705">
    <property type="protein sequence ID" value="ADH43058.1"/>
    <property type="molecule type" value="Genomic_DNA"/>
</dbReference>
<proteinExistence type="predicted"/>
<organism evidence="1">
    <name type="scientific">uncultured SAR11 cluster alpha proteobacterium H17925_48B19</name>
    <dbReference type="NCBI Taxonomy" id="715039"/>
    <lineage>
        <taxon>Bacteria</taxon>
        <taxon>Pseudomonadati</taxon>
        <taxon>Pseudomonadota</taxon>
        <taxon>Alphaproteobacteria</taxon>
        <taxon>Candidatus Pelagibacterales</taxon>
        <taxon>environmental samples</taxon>
    </lineage>
</organism>